<dbReference type="OMA" id="FINHICA"/>
<accession>A0A8T2Q1H0</accession>
<dbReference type="AlphaFoldDB" id="A0A8T2Q1H0"/>
<dbReference type="InterPro" id="IPR046341">
    <property type="entry name" value="SET_dom_sf"/>
</dbReference>
<dbReference type="Proteomes" id="UP000825935">
    <property type="component" value="Chromosome 39"/>
</dbReference>
<dbReference type="InterPro" id="IPR001214">
    <property type="entry name" value="SET_dom"/>
</dbReference>
<dbReference type="PANTHER" id="PTHR46024:SF1">
    <property type="entry name" value="HISTONE-LYSINE N-METHYLTRANSFERASE EGGLESS"/>
    <property type="match status" value="1"/>
</dbReference>
<organism evidence="4 5">
    <name type="scientific">Ceratopteris richardii</name>
    <name type="common">Triangle waterfern</name>
    <dbReference type="NCBI Taxonomy" id="49495"/>
    <lineage>
        <taxon>Eukaryota</taxon>
        <taxon>Viridiplantae</taxon>
        <taxon>Streptophyta</taxon>
        <taxon>Embryophyta</taxon>
        <taxon>Tracheophyta</taxon>
        <taxon>Polypodiopsida</taxon>
        <taxon>Polypodiidae</taxon>
        <taxon>Polypodiales</taxon>
        <taxon>Pteridineae</taxon>
        <taxon>Pteridaceae</taxon>
        <taxon>Parkerioideae</taxon>
        <taxon>Ceratopteris</taxon>
    </lineage>
</organism>
<dbReference type="GO" id="GO:0005634">
    <property type="term" value="C:nucleus"/>
    <property type="evidence" value="ECO:0007669"/>
    <property type="project" value="UniProtKB-SubCell"/>
</dbReference>
<dbReference type="InterPro" id="IPR051516">
    <property type="entry name" value="SETDB_methyltransferase"/>
</dbReference>
<gene>
    <name evidence="4" type="ORF">KP509_39G051900</name>
</gene>
<comment type="subcellular location">
    <subcellularLocation>
        <location evidence="1">Nucleus</location>
    </subcellularLocation>
</comment>
<dbReference type="SUPFAM" id="SSF82199">
    <property type="entry name" value="SET domain"/>
    <property type="match status" value="1"/>
</dbReference>
<dbReference type="PROSITE" id="PS50280">
    <property type="entry name" value="SET"/>
    <property type="match status" value="1"/>
</dbReference>
<protein>
    <recommendedName>
        <fullName evidence="3">SET domain-containing protein</fullName>
    </recommendedName>
</protein>
<dbReference type="PANTHER" id="PTHR46024">
    <property type="entry name" value="HISTONE-LYSINE N-METHYLTRANSFERASE EGGLESS"/>
    <property type="match status" value="1"/>
</dbReference>
<comment type="caution">
    <text evidence="4">The sequence shown here is derived from an EMBL/GenBank/DDBJ whole genome shotgun (WGS) entry which is preliminary data.</text>
</comment>
<reference evidence="4" key="1">
    <citation type="submission" date="2021-08" db="EMBL/GenBank/DDBJ databases">
        <title>WGS assembly of Ceratopteris richardii.</title>
        <authorList>
            <person name="Marchant D.B."/>
            <person name="Chen G."/>
            <person name="Jenkins J."/>
            <person name="Shu S."/>
            <person name="Leebens-Mack J."/>
            <person name="Grimwood J."/>
            <person name="Schmutz J."/>
            <person name="Soltis P."/>
            <person name="Soltis D."/>
            <person name="Chen Z.-H."/>
        </authorList>
    </citation>
    <scope>NUCLEOTIDE SEQUENCE</scope>
    <source>
        <strain evidence="4">Whitten #5841</strain>
        <tissue evidence="4">Leaf</tissue>
    </source>
</reference>
<proteinExistence type="predicted"/>
<dbReference type="Gene3D" id="2.170.270.10">
    <property type="entry name" value="SET domain"/>
    <property type="match status" value="1"/>
</dbReference>
<evidence type="ECO:0000256" key="2">
    <source>
        <dbReference type="ARBA" id="ARBA00023242"/>
    </source>
</evidence>
<evidence type="ECO:0000313" key="4">
    <source>
        <dbReference type="EMBL" id="KAH7277443.1"/>
    </source>
</evidence>
<feature type="domain" description="SET" evidence="3">
    <location>
        <begin position="1"/>
        <end position="83"/>
    </location>
</feature>
<dbReference type="EMBL" id="CM035444">
    <property type="protein sequence ID" value="KAH7277443.1"/>
    <property type="molecule type" value="Genomic_DNA"/>
</dbReference>
<keyword evidence="5" id="KW-1185">Reference proteome</keyword>
<sequence>MRSKVDGVDPKSSSNAGPVIEDTYFSFDARLCGNVARFINHICAPNLFRENFVYNTIDLRFPRVVLFAMENIPPMRELSYDYNYSIDHMRGMNANIKCKQFFCGNQNWRGRLHNIVHNLIKHFVC</sequence>
<name>A0A8T2Q1H0_CERRI</name>
<evidence type="ECO:0000259" key="3">
    <source>
        <dbReference type="PROSITE" id="PS50280"/>
    </source>
</evidence>
<evidence type="ECO:0000256" key="1">
    <source>
        <dbReference type="ARBA" id="ARBA00004123"/>
    </source>
</evidence>
<evidence type="ECO:0000313" key="5">
    <source>
        <dbReference type="Proteomes" id="UP000825935"/>
    </source>
</evidence>
<keyword evidence="2" id="KW-0539">Nucleus</keyword>
<dbReference type="OrthoDB" id="5792673at2759"/>
<dbReference type="Pfam" id="PF00856">
    <property type="entry name" value="SET"/>
    <property type="match status" value="1"/>
</dbReference>